<protein>
    <submittedName>
        <fullName evidence="3">Uncharacterized protein</fullName>
    </submittedName>
</protein>
<reference evidence="3 4" key="1">
    <citation type="submission" date="2024-02" db="EMBL/GenBank/DDBJ databases">
        <authorList>
            <person name="Chen Y."/>
            <person name="Shah S."/>
            <person name="Dougan E. K."/>
            <person name="Thang M."/>
            <person name="Chan C."/>
        </authorList>
    </citation>
    <scope>NUCLEOTIDE SEQUENCE [LARGE SCALE GENOMIC DNA]</scope>
</reference>
<gene>
    <name evidence="3" type="ORF">SCF082_LOCUS16162</name>
</gene>
<keyword evidence="4" id="KW-1185">Reference proteome</keyword>
<proteinExistence type="predicted"/>
<keyword evidence="2" id="KW-1133">Transmembrane helix</keyword>
<evidence type="ECO:0000313" key="4">
    <source>
        <dbReference type="Proteomes" id="UP001642464"/>
    </source>
</evidence>
<feature type="region of interest" description="Disordered" evidence="1">
    <location>
        <begin position="1"/>
        <end position="27"/>
    </location>
</feature>
<evidence type="ECO:0000256" key="2">
    <source>
        <dbReference type="SAM" id="Phobius"/>
    </source>
</evidence>
<keyword evidence="2" id="KW-0812">Transmembrane</keyword>
<feature type="non-terminal residue" evidence="3">
    <location>
        <position position="1"/>
    </location>
</feature>
<evidence type="ECO:0000256" key="1">
    <source>
        <dbReference type="SAM" id="MobiDB-lite"/>
    </source>
</evidence>
<dbReference type="EMBL" id="CAXAMM010010435">
    <property type="protein sequence ID" value="CAK9023328.1"/>
    <property type="molecule type" value="Genomic_DNA"/>
</dbReference>
<organism evidence="3 4">
    <name type="scientific">Durusdinium trenchii</name>
    <dbReference type="NCBI Taxonomy" id="1381693"/>
    <lineage>
        <taxon>Eukaryota</taxon>
        <taxon>Sar</taxon>
        <taxon>Alveolata</taxon>
        <taxon>Dinophyceae</taxon>
        <taxon>Suessiales</taxon>
        <taxon>Symbiodiniaceae</taxon>
        <taxon>Durusdinium</taxon>
    </lineage>
</organism>
<accession>A0ABP0KAP8</accession>
<sequence>VRTEGATRPLPASSVVASVPGTEESDLPKVEIWDPSADSGVSTTLKPKETSVTGHQLVVLLSLAAVAGAGILLMFPQLRSPNSHAPRRKEYRFDAREEEIGLVSAPGGFGFREDDIL</sequence>
<dbReference type="Proteomes" id="UP001642464">
    <property type="component" value="Unassembled WGS sequence"/>
</dbReference>
<evidence type="ECO:0000313" key="3">
    <source>
        <dbReference type="EMBL" id="CAK9023328.1"/>
    </source>
</evidence>
<comment type="caution">
    <text evidence="3">The sequence shown here is derived from an EMBL/GenBank/DDBJ whole genome shotgun (WGS) entry which is preliminary data.</text>
</comment>
<feature type="transmembrane region" description="Helical" evidence="2">
    <location>
        <begin position="57"/>
        <end position="78"/>
    </location>
</feature>
<keyword evidence="2" id="KW-0472">Membrane</keyword>
<name>A0ABP0KAP8_9DINO</name>